<accession>A0A0V1K5G8</accession>
<protein>
    <submittedName>
        <fullName evidence="1">Uncharacterized protein</fullName>
    </submittedName>
</protein>
<reference evidence="1 2" key="1">
    <citation type="submission" date="2015-01" db="EMBL/GenBank/DDBJ databases">
        <title>Evolution of Trichinella species and genotypes.</title>
        <authorList>
            <person name="Korhonen P.K."/>
            <person name="Edoardo P."/>
            <person name="Giuseppe L.R."/>
            <person name="Gasser R.B."/>
        </authorList>
    </citation>
    <scope>NUCLEOTIDE SEQUENCE [LARGE SCALE GENOMIC DNA]</scope>
    <source>
        <strain evidence="1">ISS176</strain>
    </source>
</reference>
<organism evidence="1 2">
    <name type="scientific">Trichinella pseudospiralis</name>
    <name type="common">Parasitic roundworm</name>
    <dbReference type="NCBI Taxonomy" id="6337"/>
    <lineage>
        <taxon>Eukaryota</taxon>
        <taxon>Metazoa</taxon>
        <taxon>Ecdysozoa</taxon>
        <taxon>Nematoda</taxon>
        <taxon>Enoplea</taxon>
        <taxon>Dorylaimia</taxon>
        <taxon>Trichinellida</taxon>
        <taxon>Trichinellidae</taxon>
        <taxon>Trichinella</taxon>
    </lineage>
</organism>
<evidence type="ECO:0000313" key="1">
    <source>
        <dbReference type="EMBL" id="KRZ42494.1"/>
    </source>
</evidence>
<dbReference type="EMBL" id="JYDV01000014">
    <property type="protein sequence ID" value="KRZ42494.1"/>
    <property type="molecule type" value="Genomic_DNA"/>
</dbReference>
<evidence type="ECO:0000313" key="2">
    <source>
        <dbReference type="Proteomes" id="UP000054826"/>
    </source>
</evidence>
<dbReference type="AlphaFoldDB" id="A0A0V1K5G8"/>
<proteinExistence type="predicted"/>
<gene>
    <name evidence="1" type="ORF">T4C_6645</name>
</gene>
<name>A0A0V1K5G8_TRIPS</name>
<sequence>MPFYSHLKIAFGIVLLNIAEKTCRQLNATKNEQNWPHHEPHDCCTDIFALRNAQHVPVVNNNFIISESTMKDLEKMLFYKTKVRITAAWKIKSKDT</sequence>
<dbReference type="Proteomes" id="UP000054826">
    <property type="component" value="Unassembled WGS sequence"/>
</dbReference>
<comment type="caution">
    <text evidence="1">The sequence shown here is derived from an EMBL/GenBank/DDBJ whole genome shotgun (WGS) entry which is preliminary data.</text>
</comment>